<evidence type="ECO:0000313" key="2">
    <source>
        <dbReference type="Proteomes" id="UP000664167"/>
    </source>
</evidence>
<protein>
    <submittedName>
        <fullName evidence="1">Type II toxin-antitoxin system RelE/ParE family toxin</fullName>
    </submittedName>
</protein>
<dbReference type="RefSeq" id="WP_206964024.1">
    <property type="nucleotide sequence ID" value="NZ_BAAAJJ010000006.1"/>
</dbReference>
<dbReference type="EMBL" id="JAFLRJ010000216">
    <property type="protein sequence ID" value="MBO0514572.1"/>
    <property type="molecule type" value="Genomic_DNA"/>
</dbReference>
<organism evidence="1 2">
    <name type="scientific">Streptomyces beijiangensis</name>
    <dbReference type="NCBI Taxonomy" id="163361"/>
    <lineage>
        <taxon>Bacteria</taxon>
        <taxon>Bacillati</taxon>
        <taxon>Actinomycetota</taxon>
        <taxon>Actinomycetes</taxon>
        <taxon>Kitasatosporales</taxon>
        <taxon>Streptomycetaceae</taxon>
        <taxon>Streptomyces</taxon>
    </lineage>
</organism>
<reference evidence="1" key="1">
    <citation type="submission" date="2021-03" db="EMBL/GenBank/DDBJ databases">
        <title>Streptomyces poriferae sp. nov., a novel marine sponge-derived Actinobacteria species with anti-MRSA activity.</title>
        <authorList>
            <person name="Sandoval-Powers M."/>
            <person name="Kralova S."/>
            <person name="Nguyen G.-S."/>
            <person name="Fawwal D."/>
            <person name="Degnes K."/>
            <person name="Klinkenberg G."/>
            <person name="Sletta H."/>
            <person name="Wentzel A."/>
            <person name="Liles M.R."/>
        </authorList>
    </citation>
    <scope>NUCLEOTIDE SEQUENCE</scope>
    <source>
        <strain evidence="1">DSM 41794</strain>
    </source>
</reference>
<dbReference type="AlphaFoldDB" id="A0A939FBU0"/>
<gene>
    <name evidence="1" type="ORF">J0695_22645</name>
</gene>
<dbReference type="Proteomes" id="UP000664167">
    <property type="component" value="Unassembled WGS sequence"/>
</dbReference>
<keyword evidence="2" id="KW-1185">Reference proteome</keyword>
<dbReference type="InterPro" id="IPR009241">
    <property type="entry name" value="HigB-like"/>
</dbReference>
<name>A0A939FBU0_9ACTN</name>
<accession>A0A939FBU0</accession>
<proteinExistence type="predicted"/>
<sequence>MAWTVVVIEPARAWLRELRSKDRATARQIGSAIDVLVREGPALGRPLADTVTGSSIANLKELRPASVGATEVRLLFVFDPQRRAVFLVAGDKSGRWSSWYSKAIKQAEEAYGAYLEATEGQSATGQVEGQEGGCRT</sequence>
<comment type="caution">
    <text evidence="1">The sequence shown here is derived from an EMBL/GenBank/DDBJ whole genome shotgun (WGS) entry which is preliminary data.</text>
</comment>
<dbReference type="Pfam" id="PF05973">
    <property type="entry name" value="Gp49"/>
    <property type="match status" value="1"/>
</dbReference>
<evidence type="ECO:0000313" key="1">
    <source>
        <dbReference type="EMBL" id="MBO0514572.1"/>
    </source>
</evidence>